<dbReference type="AlphaFoldDB" id="V5SHI3"/>
<gene>
    <name evidence="2" type="ORF">W911_04720</name>
</gene>
<sequence length="305" mass="35226">MRGRADPALKKALRKLREENRELWNANNVRNLINKNPDRYGSPTGISYNAVCHAMSGRPISSHTRDVLTAFVRSQDRTLLPHTLPECDLDLALFYGTNGPKMAKSALHIEGHYQTYAHSLTNSRYMRLGRVSLRFQNDPEKPRLFIEEEQYRPQIGSLPEVRLLWEGYATARGGKSYFAIMRARQDLEDGMAMMCMIEKQTSGVHGINRARMYTLQYEPERGQYLRSTSVLVRVPASQRDKIKYDFVPLLEFEDDTIIKDLWLEPVLQQLVTDELALRNVAGVRRRKRPTRRTALPPRLADKAKR</sequence>
<dbReference type="STRING" id="1029756.W911_04720"/>
<dbReference type="EMBL" id="CP006912">
    <property type="protein sequence ID" value="AHB49962.1"/>
    <property type="molecule type" value="Genomic_DNA"/>
</dbReference>
<protein>
    <submittedName>
        <fullName evidence="2">Uncharacterized protein</fullName>
    </submittedName>
</protein>
<dbReference type="PATRIC" id="fig|1029756.8.peg.990"/>
<organism evidence="2 3">
    <name type="scientific">Hyphomicrobium nitrativorans NL23</name>
    <dbReference type="NCBI Taxonomy" id="1029756"/>
    <lineage>
        <taxon>Bacteria</taxon>
        <taxon>Pseudomonadati</taxon>
        <taxon>Pseudomonadota</taxon>
        <taxon>Alphaproteobacteria</taxon>
        <taxon>Hyphomicrobiales</taxon>
        <taxon>Hyphomicrobiaceae</taxon>
        <taxon>Hyphomicrobium</taxon>
    </lineage>
</organism>
<evidence type="ECO:0000313" key="3">
    <source>
        <dbReference type="Proteomes" id="UP000018542"/>
    </source>
</evidence>
<keyword evidence="3" id="KW-1185">Reference proteome</keyword>
<name>V5SHI3_9HYPH</name>
<reference evidence="2 3" key="1">
    <citation type="journal article" date="2014" name="Genome Announc.">
        <title>Complete Genome Sequence of Hyphomicrobium nitrativorans Strain NL23, a Denitrifying Bacterium Isolated from Biofilm of a Methanol-Fed Denitrification System Treating Seawater at the Montreal Biodome.</title>
        <authorList>
            <person name="Martineau C."/>
            <person name="Villeneuve C."/>
            <person name="Mauffrey F."/>
            <person name="Villemur R."/>
        </authorList>
    </citation>
    <scope>NUCLEOTIDE SEQUENCE [LARGE SCALE GENOMIC DNA]</scope>
    <source>
        <strain evidence="2">NL23</strain>
    </source>
</reference>
<dbReference type="Proteomes" id="UP000018542">
    <property type="component" value="Chromosome"/>
</dbReference>
<feature type="region of interest" description="Disordered" evidence="1">
    <location>
        <begin position="286"/>
        <end position="305"/>
    </location>
</feature>
<evidence type="ECO:0000256" key="1">
    <source>
        <dbReference type="SAM" id="MobiDB-lite"/>
    </source>
</evidence>
<dbReference type="HOGENOM" id="CLU_911465_0_0_5"/>
<evidence type="ECO:0000313" key="2">
    <source>
        <dbReference type="EMBL" id="AHB49962.1"/>
    </source>
</evidence>
<dbReference type="KEGG" id="hni:W911_04720"/>
<proteinExistence type="predicted"/>
<accession>V5SHI3</accession>